<dbReference type="InterPro" id="IPR003439">
    <property type="entry name" value="ABC_transporter-like_ATP-bd"/>
</dbReference>
<accession>A0ABV8Z7R7</accession>
<dbReference type="CDD" id="cd03255">
    <property type="entry name" value="ABC_MJ0796_LolCDE_FtsE"/>
    <property type="match status" value="1"/>
</dbReference>
<dbReference type="Pfam" id="PF00005">
    <property type="entry name" value="ABC_tran"/>
    <property type="match status" value="1"/>
</dbReference>
<dbReference type="RefSeq" id="WP_386357302.1">
    <property type="nucleotide sequence ID" value="NZ_JBHSFG010000129.1"/>
</dbReference>
<dbReference type="SUPFAM" id="SSF52540">
    <property type="entry name" value="P-loop containing nucleoside triphosphate hydrolases"/>
    <property type="match status" value="1"/>
</dbReference>
<dbReference type="InterPro" id="IPR017911">
    <property type="entry name" value="MacB-like_ATP-bd"/>
</dbReference>
<dbReference type="PANTHER" id="PTHR24220">
    <property type="entry name" value="IMPORT ATP-BINDING PROTEIN"/>
    <property type="match status" value="1"/>
</dbReference>
<gene>
    <name evidence="6" type="ORF">ACFPH6_51710</name>
</gene>
<comment type="caution">
    <text evidence="6">The sequence shown here is derived from an EMBL/GenBank/DDBJ whole genome shotgun (WGS) entry which is preliminary data.</text>
</comment>
<evidence type="ECO:0000256" key="3">
    <source>
        <dbReference type="ARBA" id="ARBA00022840"/>
    </source>
</evidence>
<dbReference type="PROSITE" id="PS00211">
    <property type="entry name" value="ABC_TRANSPORTER_1"/>
    <property type="match status" value="1"/>
</dbReference>
<dbReference type="GO" id="GO:0005524">
    <property type="term" value="F:ATP binding"/>
    <property type="evidence" value="ECO:0007669"/>
    <property type="project" value="UniProtKB-KW"/>
</dbReference>
<sequence>MTTTQAPDMYAAGGEHIAAAVDLVKVYRQGQAGVRALDGVTVGFAQARFTAISGPSGSGKSTLMHCLAGLDSATSGQVTLDNTELTGLSDRELTRVRRDKVGFVFQSFNLLPQLTALENIVLPVTLSGRHVDNDLLDHLVGVLGIGDRMSHRPAELSGGQQQRVALARALLARPVVLFADEPTGNLDSQSGAEVLDLLRRSVRDLGQTVVMVTHDPQAAAYADRVLFLADGRVVDDVDATQAPKAPQAPQTEESAGRAR</sequence>
<dbReference type="InterPro" id="IPR003593">
    <property type="entry name" value="AAA+_ATPase"/>
</dbReference>
<dbReference type="InterPro" id="IPR027417">
    <property type="entry name" value="P-loop_NTPase"/>
</dbReference>
<protein>
    <submittedName>
        <fullName evidence="6">ABC transporter ATP-binding protein</fullName>
    </submittedName>
</protein>
<evidence type="ECO:0000256" key="2">
    <source>
        <dbReference type="ARBA" id="ARBA00022741"/>
    </source>
</evidence>
<evidence type="ECO:0000313" key="7">
    <source>
        <dbReference type="Proteomes" id="UP001596012"/>
    </source>
</evidence>
<dbReference type="InterPro" id="IPR015854">
    <property type="entry name" value="ABC_transpr_LolD-like"/>
</dbReference>
<dbReference type="PROSITE" id="PS50893">
    <property type="entry name" value="ABC_TRANSPORTER_2"/>
    <property type="match status" value="1"/>
</dbReference>
<feature type="region of interest" description="Disordered" evidence="4">
    <location>
        <begin position="238"/>
        <end position="259"/>
    </location>
</feature>
<evidence type="ECO:0000256" key="1">
    <source>
        <dbReference type="ARBA" id="ARBA00022448"/>
    </source>
</evidence>
<name>A0ABV8Z7R7_9ACTN</name>
<keyword evidence="3 6" id="KW-0067">ATP-binding</keyword>
<keyword evidence="2" id="KW-0547">Nucleotide-binding</keyword>
<dbReference type="InterPro" id="IPR017871">
    <property type="entry name" value="ABC_transporter-like_CS"/>
</dbReference>
<dbReference type="Proteomes" id="UP001596012">
    <property type="component" value="Unassembled WGS sequence"/>
</dbReference>
<organism evidence="6 7">
    <name type="scientific">Streptomyces xiangluensis</name>
    <dbReference type="NCBI Taxonomy" id="2665720"/>
    <lineage>
        <taxon>Bacteria</taxon>
        <taxon>Bacillati</taxon>
        <taxon>Actinomycetota</taxon>
        <taxon>Actinomycetes</taxon>
        <taxon>Kitasatosporales</taxon>
        <taxon>Streptomycetaceae</taxon>
        <taxon>Streptomyces</taxon>
    </lineage>
</organism>
<evidence type="ECO:0000259" key="5">
    <source>
        <dbReference type="PROSITE" id="PS50893"/>
    </source>
</evidence>
<dbReference type="Gene3D" id="3.40.50.300">
    <property type="entry name" value="P-loop containing nucleotide triphosphate hydrolases"/>
    <property type="match status" value="1"/>
</dbReference>
<feature type="compositionally biased region" description="Low complexity" evidence="4">
    <location>
        <begin position="241"/>
        <end position="250"/>
    </location>
</feature>
<keyword evidence="1" id="KW-0813">Transport</keyword>
<dbReference type="PANTHER" id="PTHR24220:SF685">
    <property type="entry name" value="ABC TRANSPORTER RELATED"/>
    <property type="match status" value="1"/>
</dbReference>
<evidence type="ECO:0000313" key="6">
    <source>
        <dbReference type="EMBL" id="MFC4472832.1"/>
    </source>
</evidence>
<reference evidence="7" key="1">
    <citation type="journal article" date="2019" name="Int. J. Syst. Evol. Microbiol.">
        <title>The Global Catalogue of Microorganisms (GCM) 10K type strain sequencing project: providing services to taxonomists for standard genome sequencing and annotation.</title>
        <authorList>
            <consortium name="The Broad Institute Genomics Platform"/>
            <consortium name="The Broad Institute Genome Sequencing Center for Infectious Disease"/>
            <person name="Wu L."/>
            <person name="Ma J."/>
        </authorList>
    </citation>
    <scope>NUCLEOTIDE SEQUENCE [LARGE SCALE GENOMIC DNA]</scope>
    <source>
        <strain evidence="7">DT43</strain>
    </source>
</reference>
<dbReference type="SMART" id="SM00382">
    <property type="entry name" value="AAA"/>
    <property type="match status" value="1"/>
</dbReference>
<evidence type="ECO:0000256" key="4">
    <source>
        <dbReference type="SAM" id="MobiDB-lite"/>
    </source>
</evidence>
<feature type="domain" description="ABC transporter" evidence="5">
    <location>
        <begin position="21"/>
        <end position="255"/>
    </location>
</feature>
<dbReference type="EMBL" id="JBHSFG010000129">
    <property type="protein sequence ID" value="MFC4472832.1"/>
    <property type="molecule type" value="Genomic_DNA"/>
</dbReference>
<proteinExistence type="predicted"/>
<keyword evidence="7" id="KW-1185">Reference proteome</keyword>